<sequence length="124" mass="13567">MKPVPASVDAYIESFTATIQAVLQQVRGVVKAAAADATEEISYAMPAYKIGGKPVVYFAGYKTHIGFYATPTGHAAFEKKLAKYKQSKGSVQFPLSEPMPLELIADITRFRVKEVKAQLKAKKK</sequence>
<evidence type="ECO:0000313" key="2">
    <source>
        <dbReference type="EMBL" id="MFD2919382.1"/>
    </source>
</evidence>
<reference evidence="3" key="1">
    <citation type="journal article" date="2019" name="Int. J. Syst. Evol. Microbiol.">
        <title>The Global Catalogue of Microorganisms (GCM) 10K type strain sequencing project: providing services to taxonomists for standard genome sequencing and annotation.</title>
        <authorList>
            <consortium name="The Broad Institute Genomics Platform"/>
            <consortium name="The Broad Institute Genome Sequencing Center for Infectious Disease"/>
            <person name="Wu L."/>
            <person name="Ma J."/>
        </authorList>
    </citation>
    <scope>NUCLEOTIDE SEQUENCE [LARGE SCALE GENOMIC DNA]</scope>
    <source>
        <strain evidence="3">KCTC 23299</strain>
    </source>
</reference>
<dbReference type="RefSeq" id="WP_386096515.1">
    <property type="nucleotide sequence ID" value="NZ_JBHUOZ010000001.1"/>
</dbReference>
<organism evidence="2 3">
    <name type="scientific">Terrimonas rubra</name>
    <dbReference type="NCBI Taxonomy" id="1035890"/>
    <lineage>
        <taxon>Bacteria</taxon>
        <taxon>Pseudomonadati</taxon>
        <taxon>Bacteroidota</taxon>
        <taxon>Chitinophagia</taxon>
        <taxon>Chitinophagales</taxon>
        <taxon>Chitinophagaceae</taxon>
        <taxon>Terrimonas</taxon>
    </lineage>
</organism>
<dbReference type="Pfam" id="PF08818">
    <property type="entry name" value="DUF1801"/>
    <property type="match status" value="1"/>
</dbReference>
<dbReference type="EMBL" id="JBHUOZ010000001">
    <property type="protein sequence ID" value="MFD2919382.1"/>
    <property type="molecule type" value="Genomic_DNA"/>
</dbReference>
<name>A0ABW6A5J4_9BACT</name>
<proteinExistence type="predicted"/>
<protein>
    <submittedName>
        <fullName evidence="2">Iron chaperone</fullName>
    </submittedName>
</protein>
<evidence type="ECO:0000313" key="3">
    <source>
        <dbReference type="Proteomes" id="UP001597511"/>
    </source>
</evidence>
<dbReference type="Gene3D" id="3.90.1150.200">
    <property type="match status" value="1"/>
</dbReference>
<evidence type="ECO:0000259" key="1">
    <source>
        <dbReference type="Pfam" id="PF08818"/>
    </source>
</evidence>
<dbReference type="Proteomes" id="UP001597511">
    <property type="component" value="Unassembled WGS sequence"/>
</dbReference>
<comment type="caution">
    <text evidence="2">The sequence shown here is derived from an EMBL/GenBank/DDBJ whole genome shotgun (WGS) entry which is preliminary data.</text>
</comment>
<accession>A0ABW6A5J4</accession>
<gene>
    <name evidence="2" type="ORF">ACFS6H_06690</name>
</gene>
<dbReference type="SUPFAM" id="SSF159888">
    <property type="entry name" value="YdhG-like"/>
    <property type="match status" value="1"/>
</dbReference>
<keyword evidence="3" id="KW-1185">Reference proteome</keyword>
<feature type="domain" description="YdhG-like" evidence="1">
    <location>
        <begin position="20"/>
        <end position="112"/>
    </location>
</feature>
<dbReference type="InterPro" id="IPR014922">
    <property type="entry name" value="YdhG-like"/>
</dbReference>